<dbReference type="Proteomes" id="UP000265566">
    <property type="component" value="Chromosome 5"/>
</dbReference>
<evidence type="ECO:0008006" key="3">
    <source>
        <dbReference type="Google" id="ProtNLM"/>
    </source>
</evidence>
<dbReference type="EMBL" id="PSQE01000005">
    <property type="protein sequence ID" value="RHN54211.1"/>
    <property type="molecule type" value="Genomic_DNA"/>
</dbReference>
<dbReference type="AlphaFoldDB" id="A0A396HNY3"/>
<proteinExistence type="predicted"/>
<protein>
    <recommendedName>
        <fullName evidence="3">Transmembrane protein</fullName>
    </recommendedName>
</protein>
<gene>
    <name evidence="2" type="ORF">MtrunA17_Chr5g0404251</name>
</gene>
<accession>A0A396HNY3</accession>
<keyword evidence="1" id="KW-0812">Transmembrane</keyword>
<dbReference type="Gramene" id="rna29211">
    <property type="protein sequence ID" value="RHN54211.1"/>
    <property type="gene ID" value="gene29211"/>
</dbReference>
<name>A0A396HNY3_MEDTR</name>
<sequence length="51" mass="5739">MSSPSCYHTILRIMFISLCCVSSSNFAIQSLTFLFFIFFVASVSLEHLADL</sequence>
<keyword evidence="1" id="KW-1133">Transmembrane helix</keyword>
<evidence type="ECO:0000256" key="1">
    <source>
        <dbReference type="SAM" id="Phobius"/>
    </source>
</evidence>
<reference evidence="2" key="1">
    <citation type="journal article" date="2018" name="Nat. Plants">
        <title>Whole-genome landscape of Medicago truncatula symbiotic genes.</title>
        <authorList>
            <person name="Pecrix Y."/>
            <person name="Gamas P."/>
            <person name="Carrere S."/>
        </authorList>
    </citation>
    <scope>NUCLEOTIDE SEQUENCE</scope>
    <source>
        <tissue evidence="2">Leaves</tissue>
    </source>
</reference>
<feature type="transmembrane region" description="Helical" evidence="1">
    <location>
        <begin position="12"/>
        <end position="41"/>
    </location>
</feature>
<organism evidence="2">
    <name type="scientific">Medicago truncatula</name>
    <name type="common">Barrel medic</name>
    <name type="synonym">Medicago tribuloides</name>
    <dbReference type="NCBI Taxonomy" id="3880"/>
    <lineage>
        <taxon>Eukaryota</taxon>
        <taxon>Viridiplantae</taxon>
        <taxon>Streptophyta</taxon>
        <taxon>Embryophyta</taxon>
        <taxon>Tracheophyta</taxon>
        <taxon>Spermatophyta</taxon>
        <taxon>Magnoliopsida</taxon>
        <taxon>eudicotyledons</taxon>
        <taxon>Gunneridae</taxon>
        <taxon>Pentapetalae</taxon>
        <taxon>rosids</taxon>
        <taxon>fabids</taxon>
        <taxon>Fabales</taxon>
        <taxon>Fabaceae</taxon>
        <taxon>Papilionoideae</taxon>
        <taxon>50 kb inversion clade</taxon>
        <taxon>NPAAA clade</taxon>
        <taxon>Hologalegina</taxon>
        <taxon>IRL clade</taxon>
        <taxon>Trifolieae</taxon>
        <taxon>Medicago</taxon>
    </lineage>
</organism>
<evidence type="ECO:0000313" key="2">
    <source>
        <dbReference type="EMBL" id="RHN54211.1"/>
    </source>
</evidence>
<comment type="caution">
    <text evidence="2">The sequence shown here is derived from an EMBL/GenBank/DDBJ whole genome shotgun (WGS) entry which is preliminary data.</text>
</comment>
<keyword evidence="1" id="KW-0472">Membrane</keyword>